<proteinExistence type="predicted"/>
<evidence type="ECO:0000313" key="1">
    <source>
        <dbReference type="EMBL" id="CAA9398710.1"/>
    </source>
</evidence>
<protein>
    <submittedName>
        <fullName evidence="1">Uncharacterized protein</fullName>
    </submittedName>
</protein>
<feature type="non-terminal residue" evidence="1">
    <location>
        <position position="35"/>
    </location>
</feature>
<dbReference type="EMBL" id="CADCTR010003395">
    <property type="protein sequence ID" value="CAA9398710.1"/>
    <property type="molecule type" value="Genomic_DNA"/>
</dbReference>
<reference evidence="1" key="1">
    <citation type="submission" date="2020-02" db="EMBL/GenBank/DDBJ databases">
        <authorList>
            <person name="Meier V. D."/>
        </authorList>
    </citation>
    <scope>NUCLEOTIDE SEQUENCE</scope>
    <source>
        <strain evidence="1">AVDCRST_MAG93</strain>
    </source>
</reference>
<gene>
    <name evidence="1" type="ORF">AVDCRST_MAG93-10113</name>
</gene>
<organism evidence="1">
    <name type="scientific">uncultured Chloroflexia bacterium</name>
    <dbReference type="NCBI Taxonomy" id="1672391"/>
    <lineage>
        <taxon>Bacteria</taxon>
        <taxon>Bacillati</taxon>
        <taxon>Chloroflexota</taxon>
        <taxon>Chloroflexia</taxon>
        <taxon>environmental samples</taxon>
    </lineage>
</organism>
<accession>A0A6J4NZY9</accession>
<name>A0A6J4NZY9_9CHLR</name>
<sequence length="35" mass="4206">MFCTVVKRKVMKSETIDRFPFKADQQRLEYINPGE</sequence>
<dbReference type="AlphaFoldDB" id="A0A6J4NZY9"/>